<dbReference type="InterPro" id="IPR006095">
    <property type="entry name" value="Glu/Leu/Phe/Val/Trp_DH"/>
</dbReference>
<evidence type="ECO:0000256" key="1">
    <source>
        <dbReference type="ARBA" id="ARBA00004173"/>
    </source>
</evidence>
<dbReference type="Gene3D" id="3.40.50.720">
    <property type="entry name" value="NAD(P)-binding Rossmann-like Domain"/>
    <property type="match status" value="1"/>
</dbReference>
<gene>
    <name evidence="6" type="ORF">METZ01_LOCUS205951</name>
</gene>
<dbReference type="GO" id="GO:0004352">
    <property type="term" value="F:glutamate dehydrogenase (NAD+) activity"/>
    <property type="evidence" value="ECO:0007669"/>
    <property type="project" value="TreeGrafter"/>
</dbReference>
<sequence>ALMEIPFGGAKGALAIDPKAWEPQELERITRRFTQELAKRGLISPSQNVPAPDMGTGEREMAWMADEYKKLNPTDLNAWACVTGKPLGKGGIAGRTEATGRGVQYTLQEFFRHERDVKKTGLSPGLSGKRVIIQGLGNVGYHAALFLSQHDGCRITHVLERGGSIVDPGGVDIAALHEHMIETGDIQDYPGFTESGPEMLEAEADILIPAAMEGVINQHNAPRIRTPLIIEAANGPVTAPGDAALRGRGIVIIPDFCANAGGVTVSYFEWIKNLTHIRFGRIQRRQLENQFEALIAGVESITGTPFPAAHRNEVLSGATEINLVRSGLEDTMRGAYSAISATWNETDNVPDLRTAAMMIAVDRVAQSYISIGI</sequence>
<dbReference type="GO" id="GO:0006538">
    <property type="term" value="P:L-glutamate catabolic process"/>
    <property type="evidence" value="ECO:0007669"/>
    <property type="project" value="TreeGrafter"/>
</dbReference>
<reference evidence="6" key="1">
    <citation type="submission" date="2018-05" db="EMBL/GenBank/DDBJ databases">
        <authorList>
            <person name="Lanie J.A."/>
            <person name="Ng W.-L."/>
            <person name="Kazmierczak K.M."/>
            <person name="Andrzejewski T.M."/>
            <person name="Davidsen T.M."/>
            <person name="Wayne K.J."/>
            <person name="Tettelin H."/>
            <person name="Glass J.I."/>
            <person name="Rusch D."/>
            <person name="Podicherti R."/>
            <person name="Tsui H.-C.T."/>
            <person name="Winkler M.E."/>
        </authorList>
    </citation>
    <scope>NUCLEOTIDE SEQUENCE</scope>
</reference>
<dbReference type="InterPro" id="IPR006096">
    <property type="entry name" value="Glu/Leu/Phe/Val/Trp_DH_C"/>
</dbReference>
<dbReference type="PIRSF" id="PIRSF000185">
    <property type="entry name" value="Glu_DH"/>
    <property type="match status" value="1"/>
</dbReference>
<evidence type="ECO:0000256" key="3">
    <source>
        <dbReference type="ARBA" id="ARBA00023002"/>
    </source>
</evidence>
<dbReference type="SUPFAM" id="SSF53223">
    <property type="entry name" value="Aminoacid dehydrogenase-like, N-terminal domain"/>
    <property type="match status" value="1"/>
</dbReference>
<dbReference type="AlphaFoldDB" id="A0A382ETE3"/>
<dbReference type="PRINTS" id="PR00082">
    <property type="entry name" value="GLFDHDRGNASE"/>
</dbReference>
<name>A0A382ETE3_9ZZZZ</name>
<dbReference type="PANTHER" id="PTHR11606">
    <property type="entry name" value="GLUTAMATE DEHYDROGENASE"/>
    <property type="match status" value="1"/>
</dbReference>
<dbReference type="EMBL" id="UINC01045846">
    <property type="protein sequence ID" value="SVB53097.1"/>
    <property type="molecule type" value="Genomic_DNA"/>
</dbReference>
<dbReference type="InterPro" id="IPR046346">
    <property type="entry name" value="Aminoacid_DH-like_N_sf"/>
</dbReference>
<dbReference type="Gene3D" id="3.40.50.10860">
    <property type="entry name" value="Leucine Dehydrogenase, chain A, domain 1"/>
    <property type="match status" value="1"/>
</dbReference>
<feature type="domain" description="Glutamate/phenylalanine/leucine/valine/L-tryptophan dehydrogenase C-terminal" evidence="5">
    <location>
        <begin position="92"/>
        <end position="372"/>
    </location>
</feature>
<evidence type="ECO:0000313" key="6">
    <source>
        <dbReference type="EMBL" id="SVB53097.1"/>
    </source>
</evidence>
<keyword evidence="3" id="KW-0560">Oxidoreductase</keyword>
<dbReference type="SUPFAM" id="SSF51735">
    <property type="entry name" value="NAD(P)-binding Rossmann-fold domains"/>
    <property type="match status" value="1"/>
</dbReference>
<feature type="non-terminal residue" evidence="6">
    <location>
        <position position="1"/>
    </location>
</feature>
<comment type="similarity">
    <text evidence="2">Belongs to the Glu/Leu/Phe/Val dehydrogenases family.</text>
</comment>
<accession>A0A382ETE3</accession>
<dbReference type="Pfam" id="PF00208">
    <property type="entry name" value="ELFV_dehydrog"/>
    <property type="match status" value="1"/>
</dbReference>
<evidence type="ECO:0000256" key="4">
    <source>
        <dbReference type="ARBA" id="ARBA00023128"/>
    </source>
</evidence>
<dbReference type="GO" id="GO:0005739">
    <property type="term" value="C:mitochondrion"/>
    <property type="evidence" value="ECO:0007669"/>
    <property type="project" value="UniProtKB-SubCell"/>
</dbReference>
<proteinExistence type="inferred from homology"/>
<dbReference type="InterPro" id="IPR006097">
    <property type="entry name" value="Glu/Leu/Phe/Val/Trp_DH_dimer"/>
</dbReference>
<dbReference type="InterPro" id="IPR033922">
    <property type="entry name" value="NAD_bind_Glu_DH"/>
</dbReference>
<evidence type="ECO:0000259" key="5">
    <source>
        <dbReference type="SMART" id="SM00839"/>
    </source>
</evidence>
<dbReference type="CDD" id="cd01076">
    <property type="entry name" value="NAD_bind_1_Glu_DH"/>
    <property type="match status" value="1"/>
</dbReference>
<dbReference type="PANTHER" id="PTHR11606:SF13">
    <property type="entry name" value="GLUTAMATE DEHYDROGENASE 1, MITOCHONDRIAL"/>
    <property type="match status" value="1"/>
</dbReference>
<dbReference type="InterPro" id="IPR014362">
    <property type="entry name" value="Glu_DH"/>
</dbReference>
<dbReference type="SMART" id="SM00839">
    <property type="entry name" value="ELFV_dehydrog"/>
    <property type="match status" value="1"/>
</dbReference>
<protein>
    <recommendedName>
        <fullName evidence="5">Glutamate/phenylalanine/leucine/valine/L-tryptophan dehydrogenase C-terminal domain-containing protein</fullName>
    </recommendedName>
</protein>
<evidence type="ECO:0000256" key="2">
    <source>
        <dbReference type="ARBA" id="ARBA00006382"/>
    </source>
</evidence>
<dbReference type="InterPro" id="IPR036291">
    <property type="entry name" value="NAD(P)-bd_dom_sf"/>
</dbReference>
<dbReference type="FunFam" id="3.40.50.720:FF:000100">
    <property type="entry name" value="Glutamate dehydrogenase 1, mitochondrial"/>
    <property type="match status" value="1"/>
</dbReference>
<keyword evidence="4" id="KW-0496">Mitochondrion</keyword>
<dbReference type="Pfam" id="PF02812">
    <property type="entry name" value="ELFV_dehydrog_N"/>
    <property type="match status" value="1"/>
</dbReference>
<comment type="subcellular location">
    <subcellularLocation>
        <location evidence="1">Mitochondrion</location>
    </subcellularLocation>
</comment>
<organism evidence="6">
    <name type="scientific">marine metagenome</name>
    <dbReference type="NCBI Taxonomy" id="408172"/>
    <lineage>
        <taxon>unclassified sequences</taxon>
        <taxon>metagenomes</taxon>
        <taxon>ecological metagenomes</taxon>
    </lineage>
</organism>